<dbReference type="InterPro" id="IPR001205">
    <property type="entry name" value="RNA-dir_pol_C"/>
</dbReference>
<accession>A0A6L2ZL31</accession>
<gene>
    <name evidence="2" type="ORF">MMARV_C054P1</name>
</gene>
<dbReference type="GO" id="GO:0006351">
    <property type="term" value="P:DNA-templated transcription"/>
    <property type="evidence" value="ECO:0007669"/>
    <property type="project" value="InterPro"/>
</dbReference>
<feature type="non-terminal residue" evidence="2">
    <location>
        <position position="626"/>
    </location>
</feature>
<dbReference type="SUPFAM" id="SSF56672">
    <property type="entry name" value="DNA/RNA polymerases"/>
    <property type="match status" value="1"/>
</dbReference>
<dbReference type="InterPro" id="IPR043502">
    <property type="entry name" value="DNA/RNA_pol_sf"/>
</dbReference>
<evidence type="ECO:0000259" key="1">
    <source>
        <dbReference type="Pfam" id="PF00680"/>
    </source>
</evidence>
<keyword evidence="2" id="KW-0696">RNA-directed RNA polymerase</keyword>
<feature type="domain" description="RNA-directed RNA polymerase C-terminal" evidence="1">
    <location>
        <begin position="296"/>
        <end position="569"/>
    </location>
</feature>
<dbReference type="GO" id="GO:0003968">
    <property type="term" value="F:RNA-directed RNA polymerase activity"/>
    <property type="evidence" value="ECO:0007669"/>
    <property type="project" value="UniProtKB-KW"/>
</dbReference>
<dbReference type="GO" id="GO:0003723">
    <property type="term" value="F:RNA binding"/>
    <property type="evidence" value="ECO:0007669"/>
    <property type="project" value="InterPro"/>
</dbReference>
<dbReference type="EMBL" id="BLWB01000054">
    <property type="protein sequence ID" value="GFM95184.1"/>
    <property type="molecule type" value="Genomic_RNA"/>
</dbReference>
<keyword evidence="2" id="KW-0548">Nucleotidyltransferase</keyword>
<organism evidence="2">
    <name type="scientific">viral metagenome</name>
    <dbReference type="NCBI Taxonomy" id="1070528"/>
    <lineage>
        <taxon>unclassified sequences</taxon>
        <taxon>metagenomes</taxon>
        <taxon>organismal metagenomes</taxon>
    </lineage>
</organism>
<sequence length="626" mass="71547">NSIFRTSASRHGPSPTVAEPLFKDCYFYVDVETYRKLSKVFSLYSKANDKFRIPSSSERCAGKTALRAQQRQRAQQIRSARKYLDSTPVHNGFPNDTHSEYLRLLLAPRAKDFPSDLNSRRLPKSITTHPKFDSNLILPQQLPVVYQNLESRKWVNDRRDPFLTEFALSHGLAVEEIRPKGTQLKSAGSDPFVFVGPNTRYCHSDKLAYTMRRWHNTPKLDRKCLEAAISRTVAQYSTVKFAPMTYSQVISSQQFLKNRSHDVGFSGAGFNDKFELATNPAFRAFQHRYESSSKPATFNVFWKSEPLKQSKAKFIPRLIFGGSLENEITERKQFQTFSQNLALNRWTTPAKIGIPNTEFGKLYKHNRFHLNYSAIAIDFSAQDVKMPAAVIDARIRVLSRLAINQGLTPFQVNKIVSAAKHTQKFSAVLPNGEVFLLKSGVPSGLYFGAEGNTMNHSVIGNYLDARMNFHASPTKVIDSRYGDDWLRSLAPNRQSKAYLRRFSELSSLVSNDIGMSMTVDLWGEKPLNHHESSFLRRSFTNWTIDDRQVTVPKFDTDRVLQRFVVPHSNVTTPQESFDRSLCFLMLSGANTHYYSIIRKYMDSLVNSYNVQVPDLYREMTLNSLTK</sequence>
<name>A0A6L2ZL31_9ZZZZ</name>
<dbReference type="AlphaFoldDB" id="A0A6L2ZL31"/>
<dbReference type="Pfam" id="PF00680">
    <property type="entry name" value="RdRP_1"/>
    <property type="match status" value="1"/>
</dbReference>
<feature type="non-terminal residue" evidence="2">
    <location>
        <position position="1"/>
    </location>
</feature>
<keyword evidence="2" id="KW-0808">Transferase</keyword>
<comment type="caution">
    <text evidence="2">The sequence shown here is derived from an EMBL/GenBank/DDBJ whole genome shotgun (WGS) entry which is preliminary data.</text>
</comment>
<proteinExistence type="predicted"/>
<protein>
    <submittedName>
        <fullName evidence="2">RNA-dependent RNA polymerase</fullName>
    </submittedName>
</protein>
<evidence type="ECO:0000313" key="2">
    <source>
        <dbReference type="EMBL" id="GFM95184.1"/>
    </source>
</evidence>
<reference evidence="2" key="1">
    <citation type="submission" date="2020-05" db="EMBL/GenBank/DDBJ databases">
        <title>Diverged and active partitiviruses in Lichen.</title>
        <authorList>
            <person name="Urayama S."/>
            <person name="Doi N."/>
            <person name="Kondo F."/>
            <person name="Chiba Y."/>
            <person name="Takaki Y."/>
            <person name="Hirai M."/>
            <person name="Minegishi Y."/>
            <person name="Hagiwara D."/>
            <person name="Nunoura T."/>
        </authorList>
    </citation>
    <scope>NUCLEOTIDE SEQUENCE</scope>
</reference>